<dbReference type="AlphaFoldDB" id="A0AAV4W044"/>
<protein>
    <submittedName>
        <fullName evidence="1">Uncharacterized protein</fullName>
    </submittedName>
</protein>
<evidence type="ECO:0000313" key="2">
    <source>
        <dbReference type="Proteomes" id="UP001054945"/>
    </source>
</evidence>
<sequence length="110" mass="12716">MKLRKINCKKERNEKKGKKKKILPWFLHVRPHSKAAHSMMKITTVSSLRFVTSIYPPVSLIRSLGSPKGVTCSCDTVNLLPKKKDKNCLKEGKKIGIWCSMWRFSQRCLE</sequence>
<gene>
    <name evidence="1" type="ORF">CEXT_392971</name>
</gene>
<keyword evidence="2" id="KW-1185">Reference proteome</keyword>
<comment type="caution">
    <text evidence="1">The sequence shown here is derived from an EMBL/GenBank/DDBJ whole genome shotgun (WGS) entry which is preliminary data.</text>
</comment>
<proteinExistence type="predicted"/>
<evidence type="ECO:0000313" key="1">
    <source>
        <dbReference type="EMBL" id="GIY75628.1"/>
    </source>
</evidence>
<dbReference type="EMBL" id="BPLR01015371">
    <property type="protein sequence ID" value="GIY75628.1"/>
    <property type="molecule type" value="Genomic_DNA"/>
</dbReference>
<organism evidence="1 2">
    <name type="scientific">Caerostris extrusa</name>
    <name type="common">Bark spider</name>
    <name type="synonym">Caerostris bankana</name>
    <dbReference type="NCBI Taxonomy" id="172846"/>
    <lineage>
        <taxon>Eukaryota</taxon>
        <taxon>Metazoa</taxon>
        <taxon>Ecdysozoa</taxon>
        <taxon>Arthropoda</taxon>
        <taxon>Chelicerata</taxon>
        <taxon>Arachnida</taxon>
        <taxon>Araneae</taxon>
        <taxon>Araneomorphae</taxon>
        <taxon>Entelegynae</taxon>
        <taxon>Araneoidea</taxon>
        <taxon>Araneidae</taxon>
        <taxon>Caerostris</taxon>
    </lineage>
</organism>
<name>A0AAV4W044_CAEEX</name>
<reference evidence="1 2" key="1">
    <citation type="submission" date="2021-06" db="EMBL/GenBank/DDBJ databases">
        <title>Caerostris extrusa draft genome.</title>
        <authorList>
            <person name="Kono N."/>
            <person name="Arakawa K."/>
        </authorList>
    </citation>
    <scope>NUCLEOTIDE SEQUENCE [LARGE SCALE GENOMIC DNA]</scope>
</reference>
<dbReference type="Proteomes" id="UP001054945">
    <property type="component" value="Unassembled WGS sequence"/>
</dbReference>
<accession>A0AAV4W044</accession>